<gene>
    <name evidence="2" type="ORF">DPM12_05995</name>
</gene>
<feature type="domain" description="Methyltransferase type 11" evidence="1">
    <location>
        <begin position="59"/>
        <end position="152"/>
    </location>
</feature>
<evidence type="ECO:0000313" key="3">
    <source>
        <dbReference type="Proteomes" id="UP000250462"/>
    </source>
</evidence>
<keyword evidence="2" id="KW-0489">Methyltransferase</keyword>
<dbReference type="InterPro" id="IPR013216">
    <property type="entry name" value="Methyltransf_11"/>
</dbReference>
<comment type="caution">
    <text evidence="2">The sequence shown here is derived from an EMBL/GenBank/DDBJ whole genome shotgun (WGS) entry which is preliminary data.</text>
</comment>
<dbReference type="PANTHER" id="PTHR42912">
    <property type="entry name" value="METHYLTRANSFERASE"/>
    <property type="match status" value="1"/>
</dbReference>
<evidence type="ECO:0000259" key="1">
    <source>
        <dbReference type="Pfam" id="PF08241"/>
    </source>
</evidence>
<keyword evidence="3" id="KW-1185">Reference proteome</keyword>
<dbReference type="GO" id="GO:0008757">
    <property type="term" value="F:S-adenosylmethionine-dependent methyltransferase activity"/>
    <property type="evidence" value="ECO:0007669"/>
    <property type="project" value="InterPro"/>
</dbReference>
<protein>
    <submittedName>
        <fullName evidence="2">SAM-dependent methyltransferase</fullName>
    </submittedName>
</protein>
<dbReference type="GO" id="GO:0032259">
    <property type="term" value="P:methylation"/>
    <property type="evidence" value="ECO:0007669"/>
    <property type="project" value="UniProtKB-KW"/>
</dbReference>
<dbReference type="CDD" id="cd02440">
    <property type="entry name" value="AdoMet_MTases"/>
    <property type="match status" value="1"/>
</dbReference>
<proteinExistence type="predicted"/>
<dbReference type="OrthoDB" id="65624at2"/>
<dbReference type="Proteomes" id="UP000250462">
    <property type="component" value="Unassembled WGS sequence"/>
</dbReference>
<reference evidence="2 3" key="1">
    <citation type="submission" date="2018-06" db="EMBL/GenBank/DDBJ databases">
        <title>Phytoactinopolyspora halophila sp. nov., a novel halophilic actinomycete isolated from a saline soil in China.</title>
        <authorList>
            <person name="Tang S.-K."/>
        </authorList>
    </citation>
    <scope>NUCLEOTIDE SEQUENCE [LARGE SCALE GENOMIC DNA]</scope>
    <source>
        <strain evidence="2 3">YIM 96934</strain>
    </source>
</reference>
<dbReference type="AlphaFoldDB" id="A0A329R237"/>
<dbReference type="Pfam" id="PF08241">
    <property type="entry name" value="Methyltransf_11"/>
    <property type="match status" value="1"/>
</dbReference>
<evidence type="ECO:0000313" key="2">
    <source>
        <dbReference type="EMBL" id="RAW17542.1"/>
    </source>
</evidence>
<accession>A0A329R237</accession>
<dbReference type="SUPFAM" id="SSF53335">
    <property type="entry name" value="S-adenosyl-L-methionine-dependent methyltransferases"/>
    <property type="match status" value="1"/>
</dbReference>
<dbReference type="Gene3D" id="3.40.50.150">
    <property type="entry name" value="Vaccinia Virus protein VP39"/>
    <property type="match status" value="1"/>
</dbReference>
<keyword evidence="2" id="KW-0808">Transferase</keyword>
<name>A0A329R237_9ACTN</name>
<organism evidence="2 3">
    <name type="scientific">Phytoactinopolyspora halophila</name>
    <dbReference type="NCBI Taxonomy" id="1981511"/>
    <lineage>
        <taxon>Bacteria</taxon>
        <taxon>Bacillati</taxon>
        <taxon>Actinomycetota</taxon>
        <taxon>Actinomycetes</taxon>
        <taxon>Jiangellales</taxon>
        <taxon>Jiangellaceae</taxon>
        <taxon>Phytoactinopolyspora</taxon>
    </lineage>
</organism>
<dbReference type="InterPro" id="IPR050508">
    <property type="entry name" value="Methyltransf_Superfamily"/>
</dbReference>
<dbReference type="RefSeq" id="WP_112257361.1">
    <property type="nucleotide sequence ID" value="NZ_QMIG01000003.1"/>
</dbReference>
<sequence length="218" mass="24564">MSTRPDHHEPEGATHAVARQRKLWNRQAPRYDRQIAFWERHLFDDARAWTCARASGSVLEVAAGTARNLPYYSADIQFTGLDVSPAMLDIAADRARDLGRTVQLDDGDAHALPYDDATFDTVVCTFSLCNIPDHRRAITEMYRVLRPGGTLLLADHVVSTSRPIAVLQKVIEKATFWLVADSQTRRPMPLVVDTGFVIDEQRRYKKGIVELIQAHKPS</sequence>
<dbReference type="InterPro" id="IPR029063">
    <property type="entry name" value="SAM-dependent_MTases_sf"/>
</dbReference>
<dbReference type="EMBL" id="QMIG01000003">
    <property type="protein sequence ID" value="RAW17542.1"/>
    <property type="molecule type" value="Genomic_DNA"/>
</dbReference>